<dbReference type="Pfam" id="PF07310">
    <property type="entry name" value="PAS_5"/>
    <property type="match status" value="1"/>
</dbReference>
<accession>A0A4R2RQE1</accession>
<organism evidence="1 2">
    <name type="scientific">Rhodovulum bhavnagarense</name>
    <dbReference type="NCBI Taxonomy" id="992286"/>
    <lineage>
        <taxon>Bacteria</taxon>
        <taxon>Pseudomonadati</taxon>
        <taxon>Pseudomonadota</taxon>
        <taxon>Alphaproteobacteria</taxon>
        <taxon>Rhodobacterales</taxon>
        <taxon>Paracoccaceae</taxon>
        <taxon>Rhodovulum</taxon>
    </lineage>
</organism>
<dbReference type="AlphaFoldDB" id="A0A4R2RQE1"/>
<dbReference type="OrthoDB" id="8478628at2"/>
<name>A0A4R2RQE1_9RHOB</name>
<dbReference type="Proteomes" id="UP000295050">
    <property type="component" value="Unassembled WGS sequence"/>
</dbReference>
<comment type="caution">
    <text evidence="1">The sequence shown here is derived from an EMBL/GenBank/DDBJ whole genome shotgun (WGS) entry which is preliminary data.</text>
</comment>
<sequence length="197" mass="21131">MKQHRNRPRAAVISLAAADQSGGGDVLTVVERYWAGLKDHTTNRGDNLDPGGFVRALSDSFIAEPMASQDLRLRVAGQNIEALAGVALRGLPLSVLFQPEARTELGGMVARVRAGMPLRIALSAPRGAFRTELCAAMVLLPLAGDEGPASRVLGAIAFCEPPGRRFCRFRIVKPAETRRPDGRLALRIIEGGRSARV</sequence>
<dbReference type="EMBL" id="SLXU01000005">
    <property type="protein sequence ID" value="TCP61405.1"/>
    <property type="molecule type" value="Genomic_DNA"/>
</dbReference>
<evidence type="ECO:0000313" key="1">
    <source>
        <dbReference type="EMBL" id="TCP61405.1"/>
    </source>
</evidence>
<protein>
    <submittedName>
        <fullName evidence="1">PAS domain-containing protein</fullName>
    </submittedName>
</protein>
<dbReference type="InterPro" id="IPR009922">
    <property type="entry name" value="DUF1457"/>
</dbReference>
<dbReference type="RefSeq" id="WP_132951188.1">
    <property type="nucleotide sequence ID" value="NZ_SLXU01000005.1"/>
</dbReference>
<gene>
    <name evidence="1" type="ORF">EV663_105123</name>
</gene>
<evidence type="ECO:0000313" key="2">
    <source>
        <dbReference type="Proteomes" id="UP000295050"/>
    </source>
</evidence>
<proteinExistence type="predicted"/>
<reference evidence="1 2" key="1">
    <citation type="submission" date="2019-03" db="EMBL/GenBank/DDBJ databases">
        <title>Genomic Encyclopedia of Type Strains, Phase IV (KMG-IV): sequencing the most valuable type-strain genomes for metagenomic binning, comparative biology and taxonomic classification.</title>
        <authorList>
            <person name="Goeker M."/>
        </authorList>
    </citation>
    <scope>NUCLEOTIDE SEQUENCE [LARGE SCALE GENOMIC DNA]</scope>
    <source>
        <strain evidence="1 2">DSM 24766</strain>
    </source>
</reference>
<keyword evidence="2" id="KW-1185">Reference proteome</keyword>